<dbReference type="EMBL" id="SIXH01000406">
    <property type="protein sequence ID" value="TBO55991.1"/>
    <property type="molecule type" value="Genomic_DNA"/>
</dbReference>
<keyword evidence="2" id="KW-0645">Protease</keyword>
<dbReference type="Pfam" id="PF00877">
    <property type="entry name" value="NLPC_P60"/>
    <property type="match status" value="1"/>
</dbReference>
<evidence type="ECO:0000313" key="9">
    <source>
        <dbReference type="Proteomes" id="UP000292452"/>
    </source>
</evidence>
<feature type="transmembrane region" description="Helical" evidence="6">
    <location>
        <begin position="103"/>
        <end position="125"/>
    </location>
</feature>
<keyword evidence="3" id="KW-0378">Hydrolase</keyword>
<keyword evidence="9" id="KW-1185">Reference proteome</keyword>
<dbReference type="PROSITE" id="PS51935">
    <property type="entry name" value="NLPC_P60"/>
    <property type="match status" value="1"/>
</dbReference>
<feature type="domain" description="NlpC/P60" evidence="7">
    <location>
        <begin position="131"/>
        <end position="282"/>
    </location>
</feature>
<evidence type="ECO:0000256" key="5">
    <source>
        <dbReference type="SAM" id="MobiDB-lite"/>
    </source>
</evidence>
<sequence length="284" mass="30271">MSRTCGARRRRRDGHRAAARRAQPCGARRAAPVGTTDQPRTPSTIPSADMPAICPGRRRRGRGPPAGGWQIGHASARWTRRTQEDDAMEDSGPLVPRTARRRLVGGFLAAALGAGTLPVASYAAAASGRDRDAGPRALAEAERQIGVPYAWGGGDRLGPGPGFCAGPNGYLDGACAAERTIGFDCSGLALYAWYRASGGTIDLPHHTTAQYDAGRPVDRTELRPGDLLFFSRPEEPLHHVGIYAGDAAMVHAERTGTPVARLDDVFRHPRWGREYAGAVRPVAP</sequence>
<organism evidence="8 9">
    <name type="scientific">Streptomyces kasugaensis</name>
    <dbReference type="NCBI Taxonomy" id="1946"/>
    <lineage>
        <taxon>Bacteria</taxon>
        <taxon>Bacillati</taxon>
        <taxon>Actinomycetota</taxon>
        <taxon>Actinomycetes</taxon>
        <taxon>Kitasatosporales</taxon>
        <taxon>Streptomycetaceae</taxon>
        <taxon>Streptomyces</taxon>
    </lineage>
</organism>
<evidence type="ECO:0000256" key="6">
    <source>
        <dbReference type="SAM" id="Phobius"/>
    </source>
</evidence>
<keyword evidence="6" id="KW-1133">Transmembrane helix</keyword>
<dbReference type="InterPro" id="IPR038765">
    <property type="entry name" value="Papain-like_cys_pep_sf"/>
</dbReference>
<dbReference type="PANTHER" id="PTHR47359:SF3">
    <property type="entry name" value="NLP_P60 DOMAIN-CONTAINING PROTEIN-RELATED"/>
    <property type="match status" value="1"/>
</dbReference>
<protein>
    <recommendedName>
        <fullName evidence="7">NlpC/P60 domain-containing protein</fullName>
    </recommendedName>
</protein>
<dbReference type="PANTHER" id="PTHR47359">
    <property type="entry name" value="PEPTIDOGLYCAN DL-ENDOPEPTIDASE CWLO"/>
    <property type="match status" value="1"/>
</dbReference>
<gene>
    <name evidence="8" type="ORF">EYS09_30290</name>
</gene>
<feature type="compositionally biased region" description="Basic residues" evidence="5">
    <location>
        <begin position="1"/>
        <end position="19"/>
    </location>
</feature>
<dbReference type="InterPro" id="IPR000064">
    <property type="entry name" value="NLP_P60_dom"/>
</dbReference>
<feature type="region of interest" description="Disordered" evidence="5">
    <location>
        <begin position="1"/>
        <end position="93"/>
    </location>
</feature>
<evidence type="ECO:0000256" key="2">
    <source>
        <dbReference type="ARBA" id="ARBA00022670"/>
    </source>
</evidence>
<evidence type="ECO:0000256" key="1">
    <source>
        <dbReference type="ARBA" id="ARBA00007074"/>
    </source>
</evidence>
<dbReference type="GO" id="GO:0006508">
    <property type="term" value="P:proteolysis"/>
    <property type="evidence" value="ECO:0007669"/>
    <property type="project" value="UniProtKB-KW"/>
</dbReference>
<dbReference type="GO" id="GO:0008234">
    <property type="term" value="F:cysteine-type peptidase activity"/>
    <property type="evidence" value="ECO:0007669"/>
    <property type="project" value="UniProtKB-KW"/>
</dbReference>
<reference evidence="8 9" key="1">
    <citation type="submission" date="2019-02" db="EMBL/GenBank/DDBJ databases">
        <title>Draft Genome Sequence of Streptomyces sp. AM-2504, identified by 16S rRNA comparative analysis as a Streptomyces Kasugaensis strain.</title>
        <authorList>
            <person name="Napolioni V."/>
            <person name="Giuliodori A.M."/>
            <person name="Spurio R."/>
            <person name="Fabbretti A."/>
        </authorList>
    </citation>
    <scope>NUCLEOTIDE SEQUENCE [LARGE SCALE GENOMIC DNA]</scope>
    <source>
        <strain evidence="8 9">AM-2504</strain>
    </source>
</reference>
<comment type="caution">
    <text evidence="8">The sequence shown here is derived from an EMBL/GenBank/DDBJ whole genome shotgun (WGS) entry which is preliminary data.</text>
</comment>
<dbReference type="SUPFAM" id="SSF54001">
    <property type="entry name" value="Cysteine proteinases"/>
    <property type="match status" value="1"/>
</dbReference>
<evidence type="ECO:0000313" key="8">
    <source>
        <dbReference type="EMBL" id="TBO55991.1"/>
    </source>
</evidence>
<proteinExistence type="inferred from homology"/>
<dbReference type="Proteomes" id="UP000292452">
    <property type="component" value="Unassembled WGS sequence"/>
</dbReference>
<feature type="compositionally biased region" description="Polar residues" evidence="5">
    <location>
        <begin position="35"/>
        <end position="46"/>
    </location>
</feature>
<evidence type="ECO:0000256" key="3">
    <source>
        <dbReference type="ARBA" id="ARBA00022801"/>
    </source>
</evidence>
<evidence type="ECO:0000259" key="7">
    <source>
        <dbReference type="PROSITE" id="PS51935"/>
    </source>
</evidence>
<keyword evidence="6" id="KW-0472">Membrane</keyword>
<dbReference type="InterPro" id="IPR051794">
    <property type="entry name" value="PG_Endopeptidase_C40"/>
</dbReference>
<keyword evidence="6" id="KW-0812">Transmembrane</keyword>
<evidence type="ECO:0000256" key="4">
    <source>
        <dbReference type="ARBA" id="ARBA00022807"/>
    </source>
</evidence>
<comment type="similarity">
    <text evidence="1">Belongs to the peptidase C40 family.</text>
</comment>
<name>A0A4V2JHU9_STRKA</name>
<dbReference type="AlphaFoldDB" id="A0A4V2JHU9"/>
<dbReference type="Gene3D" id="3.90.1720.10">
    <property type="entry name" value="endopeptidase domain like (from Nostoc punctiforme)"/>
    <property type="match status" value="1"/>
</dbReference>
<keyword evidence="4" id="KW-0788">Thiol protease</keyword>
<accession>A0A4V2JHU9</accession>